<sequence length="327" mass="38415">MISKQNVLYNEIEKDDYYIYINQKTNKGIFTPYYKGSCNSFLYDFKLDICRTFHKNARSYSIIDMSLDGTKIMTISVTGNDSQNNVFKIIEIGTNKVLLEINNLYVYEAFFTGNPRYILIRAREVNIMKIFVYDVQTKKTMHTLKENIHIGSGCFDENRIIFTYPSITENKVINYLNFNTLTENKELIGYSDIRVSKIFYTANKELLLVDNDESVSLYSNKKIIWKIQFLSFLNHYIGGFFYLKEDNKVYLDTPAIIQEKMSNNQVDAMVLYRIDAYSGNIESIQLPAKIKYKKFTHMFDYKLIDTAGNIFDLRDRTAYSFPLNIHR</sequence>
<organism evidence="1 2">
    <name type="scientific">Brachyspira suanatina</name>
    <dbReference type="NCBI Taxonomy" id="381802"/>
    <lineage>
        <taxon>Bacteria</taxon>
        <taxon>Pseudomonadati</taxon>
        <taxon>Spirochaetota</taxon>
        <taxon>Spirochaetia</taxon>
        <taxon>Brachyspirales</taxon>
        <taxon>Brachyspiraceae</taxon>
        <taxon>Brachyspira</taxon>
    </lineage>
</organism>
<evidence type="ECO:0000313" key="1">
    <source>
        <dbReference type="EMBL" id="CRF34073.1"/>
    </source>
</evidence>
<name>A0A0G4K8F5_9SPIR</name>
<dbReference type="SUPFAM" id="SSF69322">
    <property type="entry name" value="Tricorn protease domain 2"/>
    <property type="match status" value="1"/>
</dbReference>
<gene>
    <name evidence="1" type="ORF">BRSU_1857</name>
</gene>
<dbReference type="EMBL" id="CVLB01000001">
    <property type="protein sequence ID" value="CRF34073.1"/>
    <property type="molecule type" value="Genomic_DNA"/>
</dbReference>
<dbReference type="RefSeq" id="WP_048595022.1">
    <property type="nucleotide sequence ID" value="NZ_CVLB01000001.1"/>
</dbReference>
<evidence type="ECO:0000313" key="2">
    <source>
        <dbReference type="Proteomes" id="UP000043763"/>
    </source>
</evidence>
<keyword evidence="2" id="KW-1185">Reference proteome</keyword>
<dbReference type="OrthoDB" id="305734at2"/>
<dbReference type="Proteomes" id="UP000043763">
    <property type="component" value="Unassembled WGS sequence"/>
</dbReference>
<dbReference type="AlphaFoldDB" id="A0A0G4K8F5"/>
<protein>
    <submittedName>
        <fullName evidence="1">Uncharacterized protein</fullName>
    </submittedName>
</protein>
<accession>A0A0G4K8F5</accession>
<proteinExistence type="predicted"/>
<reference evidence="2" key="1">
    <citation type="submission" date="2015-04" db="EMBL/GenBank/DDBJ databases">
        <authorList>
            <person name="Mushtaq Mamoona"/>
        </authorList>
    </citation>
    <scope>NUCLEOTIDE SEQUENCE [LARGE SCALE GENOMIC DNA]</scope>
    <source>
        <strain evidence="2">AN4859/03</strain>
    </source>
</reference>